<evidence type="ECO:0000259" key="11">
    <source>
        <dbReference type="PROSITE" id="PS51198"/>
    </source>
</evidence>
<dbReference type="STRING" id="1470434.AZF00_03000"/>
<accession>A0A127M294</accession>
<dbReference type="InterPro" id="IPR027785">
    <property type="entry name" value="UvrD-like_helicase_C"/>
</dbReference>
<evidence type="ECO:0000256" key="1">
    <source>
        <dbReference type="ARBA" id="ARBA00022741"/>
    </source>
</evidence>
<evidence type="ECO:0000256" key="9">
    <source>
        <dbReference type="ARBA" id="ARBA00048988"/>
    </source>
</evidence>
<dbReference type="AlphaFoldDB" id="A0A127M294"/>
<gene>
    <name evidence="13" type="ORF">AZF00_03000</name>
</gene>
<dbReference type="EC" id="5.6.2.4" evidence="7"/>
<proteinExistence type="predicted"/>
<dbReference type="KEGG" id="zal:AZF00_03000"/>
<evidence type="ECO:0000256" key="3">
    <source>
        <dbReference type="ARBA" id="ARBA00022806"/>
    </source>
</evidence>
<reference evidence="13 14" key="1">
    <citation type="submission" date="2015-12" db="EMBL/GenBank/DDBJ databases">
        <authorList>
            <person name="Shamseldin A."/>
            <person name="Moawad H."/>
            <person name="Abd El-Rahim W.M."/>
            <person name="Sadowsky M.J."/>
        </authorList>
    </citation>
    <scope>NUCLEOTIDE SEQUENCE [LARGE SCALE GENOMIC DNA]</scope>
    <source>
        <strain evidence="13 14">SM2</strain>
    </source>
</reference>
<evidence type="ECO:0000256" key="4">
    <source>
        <dbReference type="ARBA" id="ARBA00022840"/>
    </source>
</evidence>
<sequence>MTYLKADDWKPSPGIRIEGRALEVVKAVEPMSVLAGPGAGKTELLAQRATFLLMTGLCPPPQRILAISFKVDAARNLGDRVTHRCDPIQAKRFESLTLDAFAKRLVDQFLESLPDQWRPSHDYTIEFPNRDVWEEFKLKNESDYSEVRSKNSGQLDRIVHRSIPDFQFEEAVTPEQQIQWLWWRQHIDANPSRLTFDMIKALAVLILQIQPKILSALRKTYSHVFLDEFQDVTARQYELIKTAFLGSDSVLTAVGDSNQAIMRWAGAREDIFNLFEADFGASDERLPFNFRSNSRIVNLINDLATTFDGDYIPTECARQDDPVPENSVEGWVSETRQDEGEYIASFIANELQKNADLAPADFVVLARLRINDVEDRIKVAFQSKGLKIRNEARAVGGIAIQDLVKEKAYTFFLASLKLAVNVRSGQPFQDCRNAIAEVRGADLDSEKGHSETLYAVRCLIDDLEQLVRGRSPAEVTGREIVDILLNHVERGEIQRTYREYAGGERLNSAILGFAEYFDECRDGSPSWSECISNMEGTESVRLMTIHKSKGLEYHTVIFVEFNDDAFWGNDDDVNVFFVALSRARERVLFSFTKDSKGAQNVKGFVKILKDAGVIFIKKQ</sequence>
<dbReference type="Pfam" id="PF00580">
    <property type="entry name" value="UvrD-helicase"/>
    <property type="match status" value="1"/>
</dbReference>
<organism evidence="13 14">
    <name type="scientific">Zhongshania aliphaticivorans</name>
    <dbReference type="NCBI Taxonomy" id="1470434"/>
    <lineage>
        <taxon>Bacteria</taxon>
        <taxon>Pseudomonadati</taxon>
        <taxon>Pseudomonadota</taxon>
        <taxon>Gammaproteobacteria</taxon>
        <taxon>Cellvibrionales</taxon>
        <taxon>Spongiibacteraceae</taxon>
        <taxon>Zhongshania</taxon>
    </lineage>
</organism>
<feature type="domain" description="UvrD-like helicase ATP-binding" evidence="11">
    <location>
        <begin position="14"/>
        <end position="293"/>
    </location>
</feature>
<dbReference type="Proteomes" id="UP000074119">
    <property type="component" value="Chromosome"/>
</dbReference>
<dbReference type="GO" id="GO:0043138">
    <property type="term" value="F:3'-5' DNA helicase activity"/>
    <property type="evidence" value="ECO:0007669"/>
    <property type="project" value="UniProtKB-EC"/>
</dbReference>
<protein>
    <recommendedName>
        <fullName evidence="7">DNA 3'-5' helicase</fullName>
        <ecNumber evidence="7">5.6.2.4</ecNumber>
    </recommendedName>
    <alternativeName>
        <fullName evidence="8">DNA 3'-5' helicase II</fullName>
    </alternativeName>
</protein>
<comment type="catalytic activity">
    <reaction evidence="9">
        <text>ATP + H2O = ADP + phosphate + H(+)</text>
        <dbReference type="Rhea" id="RHEA:13065"/>
        <dbReference type="ChEBI" id="CHEBI:15377"/>
        <dbReference type="ChEBI" id="CHEBI:15378"/>
        <dbReference type="ChEBI" id="CHEBI:30616"/>
        <dbReference type="ChEBI" id="CHEBI:43474"/>
        <dbReference type="ChEBI" id="CHEBI:456216"/>
        <dbReference type="EC" id="5.6.2.4"/>
    </reaction>
</comment>
<dbReference type="Gene3D" id="3.40.50.300">
    <property type="entry name" value="P-loop containing nucleotide triphosphate hydrolases"/>
    <property type="match status" value="3"/>
</dbReference>
<dbReference type="InterPro" id="IPR027417">
    <property type="entry name" value="P-loop_NTPase"/>
</dbReference>
<dbReference type="PROSITE" id="PS51217">
    <property type="entry name" value="UVRD_HELICASE_CTER"/>
    <property type="match status" value="1"/>
</dbReference>
<evidence type="ECO:0000256" key="5">
    <source>
        <dbReference type="ARBA" id="ARBA00023235"/>
    </source>
</evidence>
<name>A0A127M294_9GAMM</name>
<dbReference type="CDD" id="cd17932">
    <property type="entry name" value="DEXQc_UvrD"/>
    <property type="match status" value="1"/>
</dbReference>
<feature type="domain" description="UvrD-like helicase C-terminal" evidence="12">
    <location>
        <begin position="294"/>
        <end position="550"/>
    </location>
</feature>
<dbReference type="InterPro" id="IPR000212">
    <property type="entry name" value="DNA_helicase_UvrD/REP"/>
</dbReference>
<dbReference type="SUPFAM" id="SSF52540">
    <property type="entry name" value="P-loop containing nucleoside triphosphate hydrolases"/>
    <property type="match status" value="1"/>
</dbReference>
<evidence type="ECO:0000313" key="13">
    <source>
        <dbReference type="EMBL" id="AMO67330.1"/>
    </source>
</evidence>
<evidence type="ECO:0000259" key="12">
    <source>
        <dbReference type="PROSITE" id="PS51217"/>
    </source>
</evidence>
<evidence type="ECO:0000256" key="7">
    <source>
        <dbReference type="ARBA" id="ARBA00034808"/>
    </source>
</evidence>
<evidence type="ECO:0000256" key="10">
    <source>
        <dbReference type="PROSITE-ProRule" id="PRU00560"/>
    </source>
</evidence>
<evidence type="ECO:0000256" key="2">
    <source>
        <dbReference type="ARBA" id="ARBA00022801"/>
    </source>
</evidence>
<dbReference type="GO" id="GO:0003677">
    <property type="term" value="F:DNA binding"/>
    <property type="evidence" value="ECO:0007669"/>
    <property type="project" value="InterPro"/>
</dbReference>
<evidence type="ECO:0000313" key="14">
    <source>
        <dbReference type="Proteomes" id="UP000074119"/>
    </source>
</evidence>
<dbReference type="EMBL" id="CP014544">
    <property type="protein sequence ID" value="AMO67330.1"/>
    <property type="molecule type" value="Genomic_DNA"/>
</dbReference>
<dbReference type="PANTHER" id="PTHR11070:SF2">
    <property type="entry name" value="ATP-DEPENDENT DNA HELICASE SRS2"/>
    <property type="match status" value="1"/>
</dbReference>
<feature type="binding site" evidence="10">
    <location>
        <begin position="35"/>
        <end position="42"/>
    </location>
    <ligand>
        <name>ATP</name>
        <dbReference type="ChEBI" id="CHEBI:30616"/>
    </ligand>
</feature>
<dbReference type="PROSITE" id="PS51198">
    <property type="entry name" value="UVRD_HELICASE_ATP_BIND"/>
    <property type="match status" value="1"/>
</dbReference>
<dbReference type="GO" id="GO:0016887">
    <property type="term" value="F:ATP hydrolysis activity"/>
    <property type="evidence" value="ECO:0007669"/>
    <property type="project" value="RHEA"/>
</dbReference>
<dbReference type="InterPro" id="IPR014017">
    <property type="entry name" value="DNA_helicase_UvrD-like_C"/>
</dbReference>
<keyword evidence="1 10" id="KW-0547">Nucleotide-binding</keyword>
<dbReference type="InterPro" id="IPR014016">
    <property type="entry name" value="UvrD-like_ATP-bd"/>
</dbReference>
<dbReference type="GO" id="GO:0000725">
    <property type="term" value="P:recombinational repair"/>
    <property type="evidence" value="ECO:0007669"/>
    <property type="project" value="TreeGrafter"/>
</dbReference>
<evidence type="ECO:0000256" key="6">
    <source>
        <dbReference type="ARBA" id="ARBA00034617"/>
    </source>
</evidence>
<dbReference type="GO" id="GO:0005524">
    <property type="term" value="F:ATP binding"/>
    <property type="evidence" value="ECO:0007669"/>
    <property type="project" value="UniProtKB-UniRule"/>
</dbReference>
<keyword evidence="2 10" id="KW-0378">Hydrolase</keyword>
<comment type="catalytic activity">
    <reaction evidence="6">
        <text>Couples ATP hydrolysis with the unwinding of duplex DNA by translocating in the 3'-5' direction.</text>
        <dbReference type="EC" id="5.6.2.4"/>
    </reaction>
</comment>
<dbReference type="PANTHER" id="PTHR11070">
    <property type="entry name" value="UVRD / RECB / PCRA DNA HELICASE FAMILY MEMBER"/>
    <property type="match status" value="1"/>
</dbReference>
<dbReference type="RefSeq" id="WP_062383106.1">
    <property type="nucleotide sequence ID" value="NZ_CP014544.1"/>
</dbReference>
<keyword evidence="4 10" id="KW-0067">ATP-binding</keyword>
<evidence type="ECO:0000256" key="8">
    <source>
        <dbReference type="ARBA" id="ARBA00034923"/>
    </source>
</evidence>
<keyword evidence="3 10" id="KW-0347">Helicase</keyword>
<dbReference type="Pfam" id="PF13538">
    <property type="entry name" value="UvrD_C_2"/>
    <property type="match status" value="1"/>
</dbReference>
<keyword evidence="5" id="KW-0413">Isomerase</keyword>